<proteinExistence type="predicted"/>
<dbReference type="AlphaFoldDB" id="A0A9P8PQM8"/>
<reference evidence="2" key="1">
    <citation type="journal article" date="2021" name="Open Biol.">
        <title>Shared evolutionary footprints suggest mitochondrial oxidative damage underlies multiple complex I losses in fungi.</title>
        <authorList>
            <person name="Schikora-Tamarit M.A."/>
            <person name="Marcet-Houben M."/>
            <person name="Nosek J."/>
            <person name="Gabaldon T."/>
        </authorList>
    </citation>
    <scope>NUCLEOTIDE SEQUENCE</scope>
    <source>
        <strain evidence="2">CBS6341</strain>
    </source>
</reference>
<dbReference type="PANTHER" id="PTHR28268">
    <property type="entry name" value="MICOS SUBUNIT MIC26"/>
    <property type="match status" value="1"/>
</dbReference>
<dbReference type="EMBL" id="JAEUBF010000657">
    <property type="protein sequence ID" value="KAH3676297.1"/>
    <property type="molecule type" value="Genomic_DNA"/>
</dbReference>
<accession>A0A9P8PQM8</accession>
<keyword evidence="1" id="KW-0999">Mitochondrion inner membrane</keyword>
<comment type="subcellular location">
    <subcellularLocation>
        <location evidence="1">Mitochondrion inner membrane</location>
    </subcellularLocation>
</comment>
<keyword evidence="3" id="KW-1185">Reference proteome</keyword>
<dbReference type="PANTHER" id="PTHR28268:SF1">
    <property type="entry name" value="MICOS SUBUNIT MIC26"/>
    <property type="match status" value="1"/>
</dbReference>
<dbReference type="GO" id="GO:0061617">
    <property type="term" value="C:MICOS complex"/>
    <property type="evidence" value="ECO:0007669"/>
    <property type="project" value="UniProtKB-UniRule"/>
</dbReference>
<keyword evidence="1" id="KW-0472">Membrane</keyword>
<reference evidence="2" key="2">
    <citation type="submission" date="2021-01" db="EMBL/GenBank/DDBJ databases">
        <authorList>
            <person name="Schikora-Tamarit M.A."/>
        </authorList>
    </citation>
    <scope>NUCLEOTIDE SEQUENCE</scope>
    <source>
        <strain evidence="2">CBS6341</strain>
    </source>
</reference>
<sequence length="217" mass="24032">MAGRKFYEDEEAVTPLPGTVIAASEADIEALGPNKLINGSSIRSPILIESKITSGRQAVDSLINHSTNKVNSWATAFHKKEETFTNTLLSLHNTEEDLLPASLYILIGALTGTIITRRSNIVFKTIAPVTLGLFAFKFTLPKTFSNTTFFAHDLESQNLPKLTKKQDDFIKHVDVLANKTENSVVNVQKSVNSWTQGFKTIFKKYTGLKIDDDVTKD</sequence>
<protein>
    <recommendedName>
        <fullName evidence="1">MICOS complex subunit</fullName>
    </recommendedName>
</protein>
<name>A0A9P8PQM8_9ASCO</name>
<evidence type="ECO:0000313" key="3">
    <source>
        <dbReference type="Proteomes" id="UP000769528"/>
    </source>
</evidence>
<gene>
    <name evidence="2" type="ORF">WICMUC_002093</name>
</gene>
<dbReference type="OrthoDB" id="2399148at2759"/>
<keyword evidence="1" id="KW-0496">Mitochondrion</keyword>
<dbReference type="InterPro" id="IPR019166">
    <property type="entry name" value="MIC26/MIC27"/>
</dbReference>
<dbReference type="GO" id="GO:0042407">
    <property type="term" value="P:cristae formation"/>
    <property type="evidence" value="ECO:0007669"/>
    <property type="project" value="InterPro"/>
</dbReference>
<dbReference type="Pfam" id="PF09769">
    <property type="entry name" value="ApoO"/>
    <property type="match status" value="1"/>
</dbReference>
<dbReference type="InterPro" id="IPR033181">
    <property type="entry name" value="Mic26_fungi"/>
</dbReference>
<comment type="caution">
    <text evidence="2">The sequence shown here is derived from an EMBL/GenBank/DDBJ whole genome shotgun (WGS) entry which is preliminary data.</text>
</comment>
<evidence type="ECO:0000256" key="1">
    <source>
        <dbReference type="RuleBase" id="RU363021"/>
    </source>
</evidence>
<comment type="function">
    <text evidence="1">Component of the MICOS complex, a large protein complex of the mitochondrial inner membrane that plays crucial roles in the maintenance of crista junctions, inner membrane architecture, and formation of contact sites to the outer membrane.</text>
</comment>
<organism evidence="2 3">
    <name type="scientific">Wickerhamomyces mucosus</name>
    <dbReference type="NCBI Taxonomy" id="1378264"/>
    <lineage>
        <taxon>Eukaryota</taxon>
        <taxon>Fungi</taxon>
        <taxon>Dikarya</taxon>
        <taxon>Ascomycota</taxon>
        <taxon>Saccharomycotina</taxon>
        <taxon>Saccharomycetes</taxon>
        <taxon>Phaffomycetales</taxon>
        <taxon>Wickerhamomycetaceae</taxon>
        <taxon>Wickerhamomyces</taxon>
    </lineage>
</organism>
<dbReference type="Proteomes" id="UP000769528">
    <property type="component" value="Unassembled WGS sequence"/>
</dbReference>
<evidence type="ECO:0000313" key="2">
    <source>
        <dbReference type="EMBL" id="KAH3676297.1"/>
    </source>
</evidence>
<dbReference type="GO" id="GO:0044284">
    <property type="term" value="C:mitochondrial crista junction"/>
    <property type="evidence" value="ECO:0007669"/>
    <property type="project" value="TreeGrafter"/>
</dbReference>
<comment type="subunit">
    <text evidence="1">Component of the mitochondrial contact site and cristae organizing system (MICOS) complex.</text>
</comment>